<keyword evidence="2" id="KW-1133">Transmembrane helix</keyword>
<dbReference type="AlphaFoldDB" id="A0A165TJ74"/>
<evidence type="ECO:0000313" key="4">
    <source>
        <dbReference type="EMBL" id="KZT73520.1"/>
    </source>
</evidence>
<dbReference type="EMBL" id="KV429036">
    <property type="protein sequence ID" value="KZT73520.1"/>
    <property type="molecule type" value="Genomic_DNA"/>
</dbReference>
<dbReference type="Proteomes" id="UP000076727">
    <property type="component" value="Unassembled WGS sequence"/>
</dbReference>
<keyword evidence="2" id="KW-0812">Transmembrane</keyword>
<sequence length="515" mass="52930">MSTNQRSLLFLLLSASHLYVLAAPAGPGVSASVITETLIEIPSTIAASPAKTAVDSETRASSTPAATDVASRVADGSLTLVPTTETILFIPSTTGAPSASGLSSSAVFAQDVLSTSSPQPVPTSDAGVADLQAASGTGGAPTTLYVPPLTTTSYTPIQAAETAAATTLFVSSSSVTQTSSGSSVTHTSVQHSTTVPVSFPNPTSETEVASSWKTQQSRHSAILAAFLIIGVLSMFGITYGCMRFNLPTRLGYARRRRDSKKVRFADVEEVAAVNTPYPASASEKDSIAPDSAVFAYQEVTVPSLARQPNGPASNGPRADWRILANYDGQFEDVTHILSTGVFAPLDRHARTGSRGSMSVLSGSRDSSPRTSGGGASFTGDSYKSCESRYSVPSVGRQSAGASPASAPLSGVPELEAELVVPNSPPSPALPVTPGCVHSEPGVPLGCVGNKEPHELVRALRESAVSAESEWDVAKAYGAHSSIGGDSLLSRVESVVFEGPMESVDVGGKKCVLVQG</sequence>
<reference evidence="4 5" key="1">
    <citation type="journal article" date="2016" name="Mol. Biol. Evol.">
        <title>Comparative Genomics of Early-Diverging Mushroom-Forming Fungi Provides Insights into the Origins of Lignocellulose Decay Capabilities.</title>
        <authorList>
            <person name="Nagy L.G."/>
            <person name="Riley R."/>
            <person name="Tritt A."/>
            <person name="Adam C."/>
            <person name="Daum C."/>
            <person name="Floudas D."/>
            <person name="Sun H."/>
            <person name="Yadav J.S."/>
            <person name="Pangilinan J."/>
            <person name="Larsson K.H."/>
            <person name="Matsuura K."/>
            <person name="Barry K."/>
            <person name="Labutti K."/>
            <person name="Kuo R."/>
            <person name="Ohm R.A."/>
            <person name="Bhattacharya S.S."/>
            <person name="Shirouzu T."/>
            <person name="Yoshinaga Y."/>
            <person name="Martin F.M."/>
            <person name="Grigoriev I.V."/>
            <person name="Hibbett D.S."/>
        </authorList>
    </citation>
    <scope>NUCLEOTIDE SEQUENCE [LARGE SCALE GENOMIC DNA]</scope>
    <source>
        <strain evidence="4 5">L-15889</strain>
    </source>
</reference>
<feature type="region of interest" description="Disordered" evidence="1">
    <location>
        <begin position="180"/>
        <end position="202"/>
    </location>
</feature>
<evidence type="ECO:0000256" key="1">
    <source>
        <dbReference type="SAM" id="MobiDB-lite"/>
    </source>
</evidence>
<feature type="signal peptide" evidence="3">
    <location>
        <begin position="1"/>
        <end position="22"/>
    </location>
</feature>
<feature type="compositionally biased region" description="Polar residues" evidence="1">
    <location>
        <begin position="353"/>
        <end position="370"/>
    </location>
</feature>
<feature type="region of interest" description="Disordered" evidence="1">
    <location>
        <begin position="349"/>
        <end position="379"/>
    </location>
</feature>
<keyword evidence="2" id="KW-0472">Membrane</keyword>
<feature type="compositionally biased region" description="Low complexity" evidence="1">
    <location>
        <begin position="180"/>
        <end position="198"/>
    </location>
</feature>
<proteinExistence type="predicted"/>
<gene>
    <name evidence="4" type="ORF">DAEQUDRAFT_721579</name>
</gene>
<feature type="transmembrane region" description="Helical" evidence="2">
    <location>
        <begin position="221"/>
        <end position="246"/>
    </location>
</feature>
<dbReference type="OrthoDB" id="2758596at2759"/>
<keyword evidence="3" id="KW-0732">Signal</keyword>
<name>A0A165TJ74_9APHY</name>
<accession>A0A165TJ74</accession>
<organism evidence="4 5">
    <name type="scientific">Daedalea quercina L-15889</name>
    <dbReference type="NCBI Taxonomy" id="1314783"/>
    <lineage>
        <taxon>Eukaryota</taxon>
        <taxon>Fungi</taxon>
        <taxon>Dikarya</taxon>
        <taxon>Basidiomycota</taxon>
        <taxon>Agaricomycotina</taxon>
        <taxon>Agaricomycetes</taxon>
        <taxon>Polyporales</taxon>
        <taxon>Fomitopsis</taxon>
    </lineage>
</organism>
<keyword evidence="5" id="KW-1185">Reference proteome</keyword>
<evidence type="ECO:0000256" key="2">
    <source>
        <dbReference type="SAM" id="Phobius"/>
    </source>
</evidence>
<feature type="chain" id="PRO_5007867136" evidence="3">
    <location>
        <begin position="23"/>
        <end position="515"/>
    </location>
</feature>
<protein>
    <submittedName>
        <fullName evidence="4">Uncharacterized protein</fullName>
    </submittedName>
</protein>
<evidence type="ECO:0000313" key="5">
    <source>
        <dbReference type="Proteomes" id="UP000076727"/>
    </source>
</evidence>
<evidence type="ECO:0000256" key="3">
    <source>
        <dbReference type="SAM" id="SignalP"/>
    </source>
</evidence>